<evidence type="ECO:0000313" key="3">
    <source>
        <dbReference type="Proteomes" id="UP000000305"/>
    </source>
</evidence>
<dbReference type="EMBL" id="GL732779">
    <property type="protein sequence ID" value="EFX64900.1"/>
    <property type="molecule type" value="Genomic_DNA"/>
</dbReference>
<dbReference type="Proteomes" id="UP000000305">
    <property type="component" value="Unassembled WGS sequence"/>
</dbReference>
<gene>
    <name evidence="2" type="ORF">DAPPUDRAFT_333710</name>
</gene>
<feature type="compositionally biased region" description="Polar residues" evidence="1">
    <location>
        <begin position="74"/>
        <end position="95"/>
    </location>
</feature>
<dbReference type="InParanoid" id="E9HTM5"/>
<feature type="region of interest" description="Disordered" evidence="1">
    <location>
        <begin position="70"/>
        <end position="104"/>
    </location>
</feature>
<accession>E9HTM5</accession>
<dbReference type="HOGENOM" id="CLU_2252713_0_0_1"/>
<evidence type="ECO:0000313" key="2">
    <source>
        <dbReference type="EMBL" id="EFX64900.1"/>
    </source>
</evidence>
<proteinExistence type="predicted"/>
<dbReference type="KEGG" id="dpx:DAPPUDRAFT_333710"/>
<keyword evidence="3" id="KW-1185">Reference proteome</keyword>
<reference evidence="2 3" key="1">
    <citation type="journal article" date="2011" name="Science">
        <title>The ecoresponsive genome of Daphnia pulex.</title>
        <authorList>
            <person name="Colbourne J.K."/>
            <person name="Pfrender M.E."/>
            <person name="Gilbert D."/>
            <person name="Thomas W.K."/>
            <person name="Tucker A."/>
            <person name="Oakley T.H."/>
            <person name="Tokishita S."/>
            <person name="Aerts A."/>
            <person name="Arnold G.J."/>
            <person name="Basu M.K."/>
            <person name="Bauer D.J."/>
            <person name="Caceres C.E."/>
            <person name="Carmel L."/>
            <person name="Casola C."/>
            <person name="Choi J.H."/>
            <person name="Detter J.C."/>
            <person name="Dong Q."/>
            <person name="Dusheyko S."/>
            <person name="Eads B.D."/>
            <person name="Frohlich T."/>
            <person name="Geiler-Samerotte K.A."/>
            <person name="Gerlach D."/>
            <person name="Hatcher P."/>
            <person name="Jogdeo S."/>
            <person name="Krijgsveld J."/>
            <person name="Kriventseva E.V."/>
            <person name="Kultz D."/>
            <person name="Laforsch C."/>
            <person name="Lindquist E."/>
            <person name="Lopez J."/>
            <person name="Manak J.R."/>
            <person name="Muller J."/>
            <person name="Pangilinan J."/>
            <person name="Patwardhan R.P."/>
            <person name="Pitluck S."/>
            <person name="Pritham E.J."/>
            <person name="Rechtsteiner A."/>
            <person name="Rho M."/>
            <person name="Rogozin I.B."/>
            <person name="Sakarya O."/>
            <person name="Salamov A."/>
            <person name="Schaack S."/>
            <person name="Shapiro H."/>
            <person name="Shiga Y."/>
            <person name="Skalitzky C."/>
            <person name="Smith Z."/>
            <person name="Souvorov A."/>
            <person name="Sung W."/>
            <person name="Tang Z."/>
            <person name="Tsuchiya D."/>
            <person name="Tu H."/>
            <person name="Vos H."/>
            <person name="Wang M."/>
            <person name="Wolf Y.I."/>
            <person name="Yamagata H."/>
            <person name="Yamada T."/>
            <person name="Ye Y."/>
            <person name="Shaw J.R."/>
            <person name="Andrews J."/>
            <person name="Crease T.J."/>
            <person name="Tang H."/>
            <person name="Lucas S.M."/>
            <person name="Robertson H.M."/>
            <person name="Bork P."/>
            <person name="Koonin E.V."/>
            <person name="Zdobnov E.M."/>
            <person name="Grigoriev I.V."/>
            <person name="Lynch M."/>
            <person name="Boore J.L."/>
        </authorList>
    </citation>
    <scope>NUCLEOTIDE SEQUENCE [LARGE SCALE GENOMIC DNA]</scope>
</reference>
<name>E9HTM5_DAPPU</name>
<organism evidence="2 3">
    <name type="scientific">Daphnia pulex</name>
    <name type="common">Water flea</name>
    <dbReference type="NCBI Taxonomy" id="6669"/>
    <lineage>
        <taxon>Eukaryota</taxon>
        <taxon>Metazoa</taxon>
        <taxon>Ecdysozoa</taxon>
        <taxon>Arthropoda</taxon>
        <taxon>Crustacea</taxon>
        <taxon>Branchiopoda</taxon>
        <taxon>Diplostraca</taxon>
        <taxon>Cladocera</taxon>
        <taxon>Anomopoda</taxon>
        <taxon>Daphniidae</taxon>
        <taxon>Daphnia</taxon>
    </lineage>
</organism>
<dbReference type="AlphaFoldDB" id="E9HTM5"/>
<protein>
    <submittedName>
        <fullName evidence="2">Uncharacterized protein</fullName>
    </submittedName>
</protein>
<sequence length="104" mass="11108">MPLVVGQPIFINRSNALVAAGKFLRLKEDGQGGLNAFGLSLQTQCFQHVNFFLTLFTKTVTRSSLASLASSDSFNSQGNSMQAVSSKEVSPTLSSLLDRVGDLP</sequence>
<evidence type="ECO:0000256" key="1">
    <source>
        <dbReference type="SAM" id="MobiDB-lite"/>
    </source>
</evidence>